<dbReference type="InParanoid" id="E9G7Q1"/>
<dbReference type="AlphaFoldDB" id="E9G7Q1"/>
<organism evidence="1 2">
    <name type="scientific">Daphnia pulex</name>
    <name type="common">Water flea</name>
    <dbReference type="NCBI Taxonomy" id="6669"/>
    <lineage>
        <taxon>Eukaryota</taxon>
        <taxon>Metazoa</taxon>
        <taxon>Ecdysozoa</taxon>
        <taxon>Arthropoda</taxon>
        <taxon>Crustacea</taxon>
        <taxon>Branchiopoda</taxon>
        <taxon>Diplostraca</taxon>
        <taxon>Cladocera</taxon>
        <taxon>Anomopoda</taxon>
        <taxon>Daphniidae</taxon>
        <taxon>Daphnia</taxon>
    </lineage>
</organism>
<dbReference type="KEGG" id="dpx:DAPPUDRAFT_238893"/>
<reference evidence="1 2" key="1">
    <citation type="journal article" date="2011" name="Science">
        <title>The ecoresponsive genome of Daphnia pulex.</title>
        <authorList>
            <person name="Colbourne J.K."/>
            <person name="Pfrender M.E."/>
            <person name="Gilbert D."/>
            <person name="Thomas W.K."/>
            <person name="Tucker A."/>
            <person name="Oakley T.H."/>
            <person name="Tokishita S."/>
            <person name="Aerts A."/>
            <person name="Arnold G.J."/>
            <person name="Basu M.K."/>
            <person name="Bauer D.J."/>
            <person name="Caceres C.E."/>
            <person name="Carmel L."/>
            <person name="Casola C."/>
            <person name="Choi J.H."/>
            <person name="Detter J.C."/>
            <person name="Dong Q."/>
            <person name="Dusheyko S."/>
            <person name="Eads B.D."/>
            <person name="Frohlich T."/>
            <person name="Geiler-Samerotte K.A."/>
            <person name="Gerlach D."/>
            <person name="Hatcher P."/>
            <person name="Jogdeo S."/>
            <person name="Krijgsveld J."/>
            <person name="Kriventseva E.V."/>
            <person name="Kultz D."/>
            <person name="Laforsch C."/>
            <person name="Lindquist E."/>
            <person name="Lopez J."/>
            <person name="Manak J.R."/>
            <person name="Muller J."/>
            <person name="Pangilinan J."/>
            <person name="Patwardhan R.P."/>
            <person name="Pitluck S."/>
            <person name="Pritham E.J."/>
            <person name="Rechtsteiner A."/>
            <person name="Rho M."/>
            <person name="Rogozin I.B."/>
            <person name="Sakarya O."/>
            <person name="Salamov A."/>
            <person name="Schaack S."/>
            <person name="Shapiro H."/>
            <person name="Shiga Y."/>
            <person name="Skalitzky C."/>
            <person name="Smith Z."/>
            <person name="Souvorov A."/>
            <person name="Sung W."/>
            <person name="Tang Z."/>
            <person name="Tsuchiya D."/>
            <person name="Tu H."/>
            <person name="Vos H."/>
            <person name="Wang M."/>
            <person name="Wolf Y.I."/>
            <person name="Yamagata H."/>
            <person name="Yamada T."/>
            <person name="Ye Y."/>
            <person name="Shaw J.R."/>
            <person name="Andrews J."/>
            <person name="Crease T.J."/>
            <person name="Tang H."/>
            <person name="Lucas S.M."/>
            <person name="Robertson H.M."/>
            <person name="Bork P."/>
            <person name="Koonin E.V."/>
            <person name="Zdobnov E.M."/>
            <person name="Grigoriev I.V."/>
            <person name="Lynch M."/>
            <person name="Boore J.L."/>
        </authorList>
    </citation>
    <scope>NUCLEOTIDE SEQUENCE [LARGE SCALE GENOMIC DNA]</scope>
</reference>
<dbReference type="Proteomes" id="UP000000305">
    <property type="component" value="Unassembled WGS sequence"/>
</dbReference>
<dbReference type="EMBL" id="GL732534">
    <property type="protein sequence ID" value="EFX84516.1"/>
    <property type="molecule type" value="Genomic_DNA"/>
</dbReference>
<proteinExistence type="predicted"/>
<name>E9G7Q1_DAPPU</name>
<sequence>MRWEGPYRIIEQKGNVNFKLADISTGKTYVTHAYRIKLFPAPKDDPSQDQPIGLIVNRPIDSNKSFIENSPVAGLEPGDHVEPVVSNEAAVEEQGHLEQEFKAK</sequence>
<dbReference type="HOGENOM" id="CLU_2252689_0_0_1"/>
<dbReference type="OrthoDB" id="6772100at2759"/>
<keyword evidence="2" id="KW-1185">Reference proteome</keyword>
<evidence type="ECO:0000313" key="2">
    <source>
        <dbReference type="Proteomes" id="UP000000305"/>
    </source>
</evidence>
<gene>
    <name evidence="1" type="ORF">DAPPUDRAFT_238893</name>
</gene>
<protein>
    <submittedName>
        <fullName evidence="1">Uncharacterized protein</fullName>
    </submittedName>
</protein>
<accession>E9G7Q1</accession>
<evidence type="ECO:0000313" key="1">
    <source>
        <dbReference type="EMBL" id="EFX84516.1"/>
    </source>
</evidence>